<dbReference type="RefSeq" id="XP_043003135.1">
    <property type="nucleotide sequence ID" value="XM_043159532.1"/>
</dbReference>
<dbReference type="NCBIfam" id="TIGR03399">
    <property type="entry name" value="RNA_3prim_cycl"/>
    <property type="match status" value="1"/>
</dbReference>
<dbReference type="EMBL" id="CM032190">
    <property type="protein sequence ID" value="KAG7086664.1"/>
    <property type="molecule type" value="Genomic_DNA"/>
</dbReference>
<evidence type="ECO:0000256" key="2">
    <source>
        <dbReference type="ARBA" id="ARBA00012725"/>
    </source>
</evidence>
<feature type="active site" description="Tele-AMP-histidine intermediate" evidence="9">
    <location>
        <position position="326"/>
    </location>
</feature>
<dbReference type="GO" id="GO:0003963">
    <property type="term" value="F:RNA-3'-phosphate cyclase activity"/>
    <property type="evidence" value="ECO:0007669"/>
    <property type="project" value="UniProtKB-EC"/>
</dbReference>
<dbReference type="Gene3D" id="3.65.10.20">
    <property type="entry name" value="RNA 3'-terminal phosphate cyclase domain"/>
    <property type="match status" value="1"/>
</dbReference>
<evidence type="ECO:0000256" key="5">
    <source>
        <dbReference type="ARBA" id="ARBA00022741"/>
    </source>
</evidence>
<evidence type="ECO:0000259" key="12">
    <source>
        <dbReference type="Pfam" id="PF05189"/>
    </source>
</evidence>
<evidence type="ECO:0000313" key="14">
    <source>
        <dbReference type="Proteomes" id="UP001049176"/>
    </source>
</evidence>
<dbReference type="PANTHER" id="PTHR11096">
    <property type="entry name" value="RNA 3' TERMINAL PHOSPHATE CYCLASE"/>
    <property type="match status" value="1"/>
</dbReference>
<dbReference type="FunFam" id="3.30.360.20:FF:000002">
    <property type="entry name" value="RNA terminal phosphate cyclase-like 1"/>
    <property type="match status" value="1"/>
</dbReference>
<dbReference type="SUPFAM" id="SSF52913">
    <property type="entry name" value="RNA 3'-terminal phosphate cyclase, RPTC, insert domain"/>
    <property type="match status" value="1"/>
</dbReference>
<evidence type="ECO:0000313" key="13">
    <source>
        <dbReference type="EMBL" id="KAG7086664.1"/>
    </source>
</evidence>
<keyword evidence="14" id="KW-1185">Reference proteome</keyword>
<gene>
    <name evidence="13" type="ORF">E1B28_002604</name>
</gene>
<evidence type="ECO:0000256" key="9">
    <source>
        <dbReference type="PIRSR" id="PIRSR005378-1"/>
    </source>
</evidence>
<feature type="binding site" evidence="10">
    <location>
        <position position="107"/>
    </location>
    <ligand>
        <name>ATP</name>
        <dbReference type="ChEBI" id="CHEBI:30616"/>
    </ligand>
</feature>
<evidence type="ECO:0000256" key="4">
    <source>
        <dbReference type="ARBA" id="ARBA00022598"/>
    </source>
</evidence>
<sequence>MTTRVVIDGSVLEGGGQILRNAIALSALLSKPVTIQNIRAGRSQPGLKNQHRTGLELAANIASAELIGATNGSSEVYFTPPTCSQSSHPIHHEADSVTAGATTLLFQVALPLLLFGEKRRTLTLKGGTNAIQAPQVDYTRHVFLPMIRRAFGVSDVTLHIKRRGYYPKGGGELFIEIEPTPGPLRNMTCLERGNVRSIYGIAHLAGLPGQLGRDMVNGAMDRLKKAGYPEVNIDYKREKREDTVGAGSGIVLWAELDGGGLLGASAVGKKGVDARKVGEQAASFLIQQLDAGGCVDEWLQDQLIIFMALAEGYSEILCGRGGLTLHTKTAIWVMEQLTDAKFAIEETTDGRTIIRCKGIGYRVSTHQ</sequence>
<evidence type="ECO:0000256" key="6">
    <source>
        <dbReference type="ARBA" id="ARBA00024481"/>
    </source>
</evidence>
<keyword evidence="4" id="KW-0436">Ligase</keyword>
<dbReference type="Proteomes" id="UP001049176">
    <property type="component" value="Chromosome 10"/>
</dbReference>
<dbReference type="Pfam" id="PF05189">
    <property type="entry name" value="RTC_insert"/>
    <property type="match status" value="1"/>
</dbReference>
<keyword evidence="10" id="KW-0067">ATP-binding</keyword>
<dbReference type="OrthoDB" id="25029at2759"/>
<comment type="similarity">
    <text evidence="1">Belongs to the RNA 3'-terminal cyclase family. Type 1 subfamily.</text>
</comment>
<evidence type="ECO:0000256" key="3">
    <source>
        <dbReference type="ARBA" id="ARBA00021428"/>
    </source>
</evidence>
<dbReference type="AlphaFoldDB" id="A0A9P7RN75"/>
<dbReference type="InterPro" id="IPR036553">
    <property type="entry name" value="RPTC_insert"/>
</dbReference>
<dbReference type="GO" id="GO:0005524">
    <property type="term" value="F:ATP binding"/>
    <property type="evidence" value="ECO:0007669"/>
    <property type="project" value="UniProtKB-KW"/>
</dbReference>
<dbReference type="InterPro" id="IPR013791">
    <property type="entry name" value="RNA3'-term_phos_cycl_insert"/>
</dbReference>
<name>A0A9P7RN75_9AGAR</name>
<dbReference type="InterPro" id="IPR017770">
    <property type="entry name" value="RNA3'_term_phos_cyc_type_1"/>
</dbReference>
<dbReference type="InterPro" id="IPR037136">
    <property type="entry name" value="RNA3'_phos_cyclase_dom_sf"/>
</dbReference>
<dbReference type="SUPFAM" id="SSF55205">
    <property type="entry name" value="EPT/RTPC-like"/>
    <property type="match status" value="2"/>
</dbReference>
<dbReference type="InterPro" id="IPR013792">
    <property type="entry name" value="RNA3'P_cycl/enolpyr_Trfase_a/b"/>
</dbReference>
<dbReference type="PANTHER" id="PTHR11096:SF0">
    <property type="entry name" value="RNA 3'-TERMINAL PHOSPHATE CYCLASE"/>
    <property type="match status" value="1"/>
</dbReference>
<proteinExistence type="inferred from homology"/>
<evidence type="ECO:0000256" key="10">
    <source>
        <dbReference type="PIRSR" id="PIRSR005378-2"/>
    </source>
</evidence>
<comment type="catalytic activity">
    <reaction evidence="6">
        <text>a 3'-end 3'-phospho-ribonucleotide-RNA + ATP = a 3'-end 2',3'-cyclophospho-ribonucleotide-RNA + AMP + diphosphate</text>
        <dbReference type="Rhea" id="RHEA:23976"/>
        <dbReference type="Rhea" id="RHEA-COMP:10463"/>
        <dbReference type="Rhea" id="RHEA-COMP:10464"/>
        <dbReference type="ChEBI" id="CHEBI:30616"/>
        <dbReference type="ChEBI" id="CHEBI:33019"/>
        <dbReference type="ChEBI" id="CHEBI:83062"/>
        <dbReference type="ChEBI" id="CHEBI:83064"/>
        <dbReference type="ChEBI" id="CHEBI:456215"/>
        <dbReference type="EC" id="6.5.1.4"/>
    </reaction>
</comment>
<dbReference type="Gene3D" id="3.30.360.20">
    <property type="entry name" value="RNA 3'-terminal phosphate cyclase, insert domain"/>
    <property type="match status" value="1"/>
</dbReference>
<protein>
    <recommendedName>
        <fullName evidence="3">RNA 3'-terminal phosphate cyclase</fullName>
        <ecNumber evidence="2">6.5.1.4</ecNumber>
    </recommendedName>
    <alternativeName>
        <fullName evidence="7">RNA terminal phosphate cyclase domain-containing protein 1</fullName>
    </alternativeName>
</protein>
<dbReference type="KEGG" id="more:E1B28_002604"/>
<dbReference type="HAMAP" id="MF_00200">
    <property type="entry name" value="RTC"/>
    <property type="match status" value="1"/>
</dbReference>
<evidence type="ECO:0000256" key="7">
    <source>
        <dbReference type="ARBA" id="ARBA00032543"/>
    </source>
</evidence>
<organism evidence="13 14">
    <name type="scientific">Marasmius oreades</name>
    <name type="common">fairy-ring Marasmius</name>
    <dbReference type="NCBI Taxonomy" id="181124"/>
    <lineage>
        <taxon>Eukaryota</taxon>
        <taxon>Fungi</taxon>
        <taxon>Dikarya</taxon>
        <taxon>Basidiomycota</taxon>
        <taxon>Agaricomycotina</taxon>
        <taxon>Agaricomycetes</taxon>
        <taxon>Agaricomycetidae</taxon>
        <taxon>Agaricales</taxon>
        <taxon>Marasmiineae</taxon>
        <taxon>Marasmiaceae</taxon>
        <taxon>Marasmius</taxon>
    </lineage>
</organism>
<dbReference type="InterPro" id="IPR023797">
    <property type="entry name" value="RNA3'_phos_cyclase_dom"/>
</dbReference>
<comment type="function">
    <text evidence="8">Catalyzes the conversion of 3'-phosphate to a 2',3'-cyclic phosphodiester at the end of RNA. The mechanism of action of the enzyme occurs in 3 steps: (A) adenylation of the enzyme by ATP; (B) transfer of adenylate to an RNA-N3'P to produce RNA-N3'PP5'A; (C) and attack of the adjacent 2'-hydroxyl on the 3'-phosphorus in the diester linkage to produce the cyclic end product. Likely functions in some aspects of cellular RNA processing. Function plays an important role in regulating axon regeneration by inhibiting central nervous system (CNS) axon regeneration following optic nerve injury.</text>
</comment>
<keyword evidence="5 10" id="KW-0547">Nucleotide-binding</keyword>
<evidence type="ECO:0000259" key="11">
    <source>
        <dbReference type="Pfam" id="PF01137"/>
    </source>
</evidence>
<feature type="domain" description="RNA 3'-terminal phosphate cyclase" evidence="11">
    <location>
        <begin position="12"/>
        <end position="344"/>
    </location>
</feature>
<dbReference type="PIRSF" id="PIRSF005378">
    <property type="entry name" value="RNA3'_term_phos_cycl_euk"/>
    <property type="match status" value="1"/>
</dbReference>
<dbReference type="InterPro" id="IPR000228">
    <property type="entry name" value="RNA3'_term_phos_cyc"/>
</dbReference>
<feature type="domain" description="RNA 3'-terminal phosphate cyclase insert" evidence="12">
    <location>
        <begin position="190"/>
        <end position="289"/>
    </location>
</feature>
<dbReference type="PROSITE" id="PS01287">
    <property type="entry name" value="RTC"/>
    <property type="match status" value="1"/>
</dbReference>
<evidence type="ECO:0000256" key="1">
    <source>
        <dbReference type="ARBA" id="ARBA00009206"/>
    </source>
</evidence>
<dbReference type="EC" id="6.5.1.4" evidence="2"/>
<accession>A0A9P7RN75</accession>
<dbReference type="GO" id="GO:0005634">
    <property type="term" value="C:nucleus"/>
    <property type="evidence" value="ECO:0007669"/>
    <property type="project" value="TreeGrafter"/>
</dbReference>
<dbReference type="InterPro" id="IPR020719">
    <property type="entry name" value="RNA3'_term_phos_cycl-like_CS"/>
</dbReference>
<dbReference type="Pfam" id="PF01137">
    <property type="entry name" value="RTC"/>
    <property type="match status" value="1"/>
</dbReference>
<dbReference type="GO" id="GO:0006396">
    <property type="term" value="P:RNA processing"/>
    <property type="evidence" value="ECO:0007669"/>
    <property type="project" value="InterPro"/>
</dbReference>
<evidence type="ECO:0000256" key="8">
    <source>
        <dbReference type="ARBA" id="ARBA00045867"/>
    </source>
</evidence>
<comment type="caution">
    <text evidence="13">The sequence shown here is derived from an EMBL/GenBank/DDBJ whole genome shotgun (WGS) entry which is preliminary data.</text>
</comment>
<dbReference type="GeneID" id="66071680"/>
<reference evidence="13" key="1">
    <citation type="journal article" date="2021" name="Genome Biol. Evol.">
        <title>The assembled and annotated genome of the fairy-ring fungus Marasmius oreades.</title>
        <authorList>
            <person name="Hiltunen M."/>
            <person name="Ament-Velasquez S.L."/>
            <person name="Johannesson H."/>
        </authorList>
    </citation>
    <scope>NUCLEOTIDE SEQUENCE</scope>
    <source>
        <strain evidence="13">03SP1</strain>
    </source>
</reference>